<reference evidence="4 5" key="1">
    <citation type="submission" date="2015-01" db="EMBL/GenBank/DDBJ databases">
        <title>Draft genome sequence of Pedobacter sp. NL19 isolated from sludge of an effluent treatment pond in an abandoned uranium mine.</title>
        <authorList>
            <person name="Santos T."/>
            <person name="Caetano T."/>
            <person name="Covas C."/>
            <person name="Cruz A."/>
            <person name="Mendo S."/>
        </authorList>
    </citation>
    <scope>NUCLEOTIDE SEQUENCE [LARGE SCALE GENOMIC DNA]</scope>
    <source>
        <strain evidence="4 5">NL19</strain>
    </source>
</reference>
<organism evidence="4 5">
    <name type="scientific">Pedobacter lusitanus</name>
    <dbReference type="NCBI Taxonomy" id="1503925"/>
    <lineage>
        <taxon>Bacteria</taxon>
        <taxon>Pseudomonadati</taxon>
        <taxon>Bacteroidota</taxon>
        <taxon>Sphingobacteriia</taxon>
        <taxon>Sphingobacteriales</taxon>
        <taxon>Sphingobacteriaceae</taxon>
        <taxon>Pedobacter</taxon>
    </lineage>
</organism>
<dbReference type="Gene3D" id="3.40.50.2300">
    <property type="match status" value="1"/>
</dbReference>
<keyword evidence="5" id="KW-1185">Reference proteome</keyword>
<dbReference type="PROSITE" id="PS50110">
    <property type="entry name" value="RESPONSE_REGULATORY"/>
    <property type="match status" value="1"/>
</dbReference>
<feature type="domain" description="Response regulatory" evidence="2">
    <location>
        <begin position="5"/>
        <end position="116"/>
    </location>
</feature>
<dbReference type="PANTHER" id="PTHR45526">
    <property type="entry name" value="TRANSCRIPTIONAL REGULATORY PROTEIN DPIA"/>
    <property type="match status" value="1"/>
</dbReference>
<dbReference type="GO" id="GO:0000156">
    <property type="term" value="F:phosphorelay response regulator activity"/>
    <property type="evidence" value="ECO:0007669"/>
    <property type="project" value="TreeGrafter"/>
</dbReference>
<evidence type="ECO:0000313" key="4">
    <source>
        <dbReference type="EMBL" id="KIO78466.1"/>
    </source>
</evidence>
<gene>
    <name evidence="4" type="ORF">TH53_03365</name>
</gene>
<dbReference type="RefSeq" id="WP_041878333.1">
    <property type="nucleotide sequence ID" value="NZ_CP157278.1"/>
</dbReference>
<dbReference type="InterPro" id="IPR007492">
    <property type="entry name" value="LytTR_DNA-bd_dom"/>
</dbReference>
<dbReference type="Gene3D" id="2.40.50.1020">
    <property type="entry name" value="LytTr DNA-binding domain"/>
    <property type="match status" value="1"/>
</dbReference>
<accession>A0A0D0GVL4</accession>
<dbReference type="Pfam" id="PF00072">
    <property type="entry name" value="Response_reg"/>
    <property type="match status" value="1"/>
</dbReference>
<feature type="modified residue" description="4-aspartylphosphate" evidence="1">
    <location>
        <position position="56"/>
    </location>
</feature>
<proteinExistence type="predicted"/>
<name>A0A0D0GVL4_9SPHI</name>
<dbReference type="Pfam" id="PF04397">
    <property type="entry name" value="LytTR"/>
    <property type="match status" value="1"/>
</dbReference>
<evidence type="ECO:0000256" key="1">
    <source>
        <dbReference type="PROSITE-ProRule" id="PRU00169"/>
    </source>
</evidence>
<dbReference type="SMART" id="SM00850">
    <property type="entry name" value="LytTR"/>
    <property type="match status" value="1"/>
</dbReference>
<protein>
    <submittedName>
        <fullName evidence="4">Transcriptional regulator</fullName>
    </submittedName>
</protein>
<evidence type="ECO:0000313" key="5">
    <source>
        <dbReference type="Proteomes" id="UP000032049"/>
    </source>
</evidence>
<dbReference type="InterPro" id="IPR051271">
    <property type="entry name" value="2C-system_Tx_regulators"/>
</dbReference>
<comment type="caution">
    <text evidence="4">The sequence shown here is derived from an EMBL/GenBank/DDBJ whole genome shotgun (WGS) entry which is preliminary data.</text>
</comment>
<sequence>MIRLKTVCVDDELPSLKLLKEYGEMVPGIELIRSFSNAKEAIAFLEKTKVDLLLLDIRMPGFTGLELLQQLSYKPLCIFITADLNSAVQAYELDVIDYLIKPVPFTRFEKSVNKAIEYKRFTAFNDTDEKIIMFKSDYMIQRMRLADILWIEGLGEYIKLVGRFKNFTLLQRMSEFAEQYAYLGFIRIHKSYLVLAQDIESYSSSTVKLKSGHELPIGRVYKQNVRLRG</sequence>
<dbReference type="SUPFAM" id="SSF52172">
    <property type="entry name" value="CheY-like"/>
    <property type="match status" value="1"/>
</dbReference>
<dbReference type="STRING" id="1503925.TH53_03365"/>
<feature type="domain" description="HTH LytTR-type" evidence="3">
    <location>
        <begin position="132"/>
        <end position="229"/>
    </location>
</feature>
<dbReference type="Proteomes" id="UP000032049">
    <property type="component" value="Unassembled WGS sequence"/>
</dbReference>
<dbReference type="OrthoDB" id="2168082at2"/>
<evidence type="ECO:0000259" key="3">
    <source>
        <dbReference type="PROSITE" id="PS50930"/>
    </source>
</evidence>
<dbReference type="PANTHER" id="PTHR45526:SF1">
    <property type="entry name" value="TRANSCRIPTIONAL REGULATORY PROTEIN DCUR-RELATED"/>
    <property type="match status" value="1"/>
</dbReference>
<dbReference type="EMBL" id="JXRA01000013">
    <property type="protein sequence ID" value="KIO78466.1"/>
    <property type="molecule type" value="Genomic_DNA"/>
</dbReference>
<dbReference type="InterPro" id="IPR001789">
    <property type="entry name" value="Sig_transdc_resp-reg_receiver"/>
</dbReference>
<dbReference type="InterPro" id="IPR011006">
    <property type="entry name" value="CheY-like_superfamily"/>
</dbReference>
<dbReference type="GO" id="GO:0003677">
    <property type="term" value="F:DNA binding"/>
    <property type="evidence" value="ECO:0007669"/>
    <property type="project" value="InterPro"/>
</dbReference>
<dbReference type="SMART" id="SM00448">
    <property type="entry name" value="REC"/>
    <property type="match status" value="1"/>
</dbReference>
<dbReference type="AlphaFoldDB" id="A0A0D0GVL4"/>
<keyword evidence="1" id="KW-0597">Phosphoprotein</keyword>
<evidence type="ECO:0000259" key="2">
    <source>
        <dbReference type="PROSITE" id="PS50110"/>
    </source>
</evidence>
<dbReference type="PROSITE" id="PS50930">
    <property type="entry name" value="HTH_LYTTR"/>
    <property type="match status" value="1"/>
</dbReference>